<evidence type="ECO:0000256" key="1">
    <source>
        <dbReference type="SAM" id="Phobius"/>
    </source>
</evidence>
<dbReference type="AlphaFoldDB" id="A0A7Y9T3N3"/>
<feature type="transmembrane region" description="Helical" evidence="1">
    <location>
        <begin position="57"/>
        <end position="75"/>
    </location>
</feature>
<keyword evidence="1" id="KW-1133">Transmembrane helix</keyword>
<gene>
    <name evidence="2" type="ORF">HDF12_003422</name>
</gene>
<keyword evidence="1" id="KW-0812">Transmembrane</keyword>
<accession>A0A7Y9T3N3</accession>
<dbReference type="Proteomes" id="UP000534186">
    <property type="component" value="Unassembled WGS sequence"/>
</dbReference>
<evidence type="ECO:0008006" key="4">
    <source>
        <dbReference type="Google" id="ProtNLM"/>
    </source>
</evidence>
<protein>
    <recommendedName>
        <fullName evidence="4">DoxX-like protein</fullName>
    </recommendedName>
</protein>
<keyword evidence="1" id="KW-0472">Membrane</keyword>
<feature type="transmembrane region" description="Helical" evidence="1">
    <location>
        <begin position="82"/>
        <end position="103"/>
    </location>
</feature>
<name>A0A7Y9T3N3_9BACT</name>
<comment type="caution">
    <text evidence="2">The sequence shown here is derived from an EMBL/GenBank/DDBJ whole genome shotgun (WGS) entry which is preliminary data.</text>
</comment>
<feature type="transmembrane region" description="Helical" evidence="1">
    <location>
        <begin position="21"/>
        <end position="37"/>
    </location>
</feature>
<evidence type="ECO:0000313" key="2">
    <source>
        <dbReference type="EMBL" id="NYF53023.1"/>
    </source>
</evidence>
<evidence type="ECO:0000313" key="3">
    <source>
        <dbReference type="Proteomes" id="UP000534186"/>
    </source>
</evidence>
<dbReference type="EMBL" id="JACCCV010000002">
    <property type="protein sequence ID" value="NYF53023.1"/>
    <property type="molecule type" value="Genomic_DNA"/>
</dbReference>
<reference evidence="2 3" key="1">
    <citation type="submission" date="2020-07" db="EMBL/GenBank/DDBJ databases">
        <title>Genomic Encyclopedia of Type Strains, Phase IV (KMG-V): Genome sequencing to study the core and pangenomes of soil and plant-associated prokaryotes.</title>
        <authorList>
            <person name="Whitman W."/>
        </authorList>
    </citation>
    <scope>NUCLEOTIDE SEQUENCE [LARGE SCALE GENOMIC DNA]</scope>
    <source>
        <strain evidence="2 3">M8UP30</strain>
    </source>
</reference>
<organism evidence="2 3">
    <name type="scientific">Tunturiibacter lichenicola</name>
    <dbReference type="NCBI Taxonomy" id="2051959"/>
    <lineage>
        <taxon>Bacteria</taxon>
        <taxon>Pseudomonadati</taxon>
        <taxon>Acidobacteriota</taxon>
        <taxon>Terriglobia</taxon>
        <taxon>Terriglobales</taxon>
        <taxon>Acidobacteriaceae</taxon>
        <taxon>Tunturiibacter</taxon>
    </lineage>
</organism>
<proteinExistence type="predicted"/>
<sequence length="151" mass="17234">MTFSPRYIFQPSAKYDGVRPINIYLLRLLYILMFFVLGKETWTHILTHQGPWEPMDAVAWCLWTAFATLAGLGIIRPLKMLPIVLLEVFYKVMWLIVVAYPLWSKGTLAGSSAEGTTSAFLWVILPIVAVPWGYAFLTYVYNPKKLLQATT</sequence>
<feature type="transmembrane region" description="Helical" evidence="1">
    <location>
        <begin position="119"/>
        <end position="141"/>
    </location>
</feature>